<reference evidence="2" key="1">
    <citation type="submission" date="2018-02" db="EMBL/GenBank/DDBJ databases">
        <title>Rhizophora mucronata_Transcriptome.</title>
        <authorList>
            <person name="Meera S.P."/>
            <person name="Sreeshan A."/>
            <person name="Augustine A."/>
        </authorList>
    </citation>
    <scope>NUCLEOTIDE SEQUENCE</scope>
    <source>
        <tissue evidence="2">Leaf</tissue>
    </source>
</reference>
<organism evidence="2">
    <name type="scientific">Rhizophora mucronata</name>
    <name type="common">Asiatic mangrove</name>
    <dbReference type="NCBI Taxonomy" id="61149"/>
    <lineage>
        <taxon>Eukaryota</taxon>
        <taxon>Viridiplantae</taxon>
        <taxon>Streptophyta</taxon>
        <taxon>Embryophyta</taxon>
        <taxon>Tracheophyta</taxon>
        <taxon>Spermatophyta</taxon>
        <taxon>Magnoliopsida</taxon>
        <taxon>eudicotyledons</taxon>
        <taxon>Gunneridae</taxon>
        <taxon>Pentapetalae</taxon>
        <taxon>rosids</taxon>
        <taxon>fabids</taxon>
        <taxon>Malpighiales</taxon>
        <taxon>Rhizophoraceae</taxon>
        <taxon>Rhizophora</taxon>
    </lineage>
</organism>
<evidence type="ECO:0000313" key="2">
    <source>
        <dbReference type="EMBL" id="MBX40816.1"/>
    </source>
</evidence>
<dbReference type="EMBL" id="GGEC01060332">
    <property type="protein sequence ID" value="MBX40816.1"/>
    <property type="molecule type" value="Transcribed_RNA"/>
</dbReference>
<sequence>MDSASIATKSSPQHSTFTKSFPSSP</sequence>
<accession>A0A2P2NE92</accession>
<evidence type="ECO:0000256" key="1">
    <source>
        <dbReference type="SAM" id="MobiDB-lite"/>
    </source>
</evidence>
<name>A0A2P2NE92_RHIMU</name>
<feature type="region of interest" description="Disordered" evidence="1">
    <location>
        <begin position="1"/>
        <end position="25"/>
    </location>
</feature>
<protein>
    <submittedName>
        <fullName evidence="2">Uncharacterized protein</fullName>
    </submittedName>
</protein>
<dbReference type="AlphaFoldDB" id="A0A2P2NE92"/>
<proteinExistence type="predicted"/>